<keyword evidence="2" id="KW-1185">Reference proteome</keyword>
<name>A0A8R7U7C8_TRIUA</name>
<protein>
    <submittedName>
        <fullName evidence="1">Uncharacterized protein</fullName>
    </submittedName>
</protein>
<dbReference type="Proteomes" id="UP000015106">
    <property type="component" value="Chromosome 4"/>
</dbReference>
<organism evidence="1 2">
    <name type="scientific">Triticum urartu</name>
    <name type="common">Red wild einkorn</name>
    <name type="synonym">Crithodium urartu</name>
    <dbReference type="NCBI Taxonomy" id="4572"/>
    <lineage>
        <taxon>Eukaryota</taxon>
        <taxon>Viridiplantae</taxon>
        <taxon>Streptophyta</taxon>
        <taxon>Embryophyta</taxon>
        <taxon>Tracheophyta</taxon>
        <taxon>Spermatophyta</taxon>
        <taxon>Magnoliopsida</taxon>
        <taxon>Liliopsida</taxon>
        <taxon>Poales</taxon>
        <taxon>Poaceae</taxon>
        <taxon>BOP clade</taxon>
        <taxon>Pooideae</taxon>
        <taxon>Triticodae</taxon>
        <taxon>Triticeae</taxon>
        <taxon>Triticinae</taxon>
        <taxon>Triticum</taxon>
    </lineage>
</organism>
<reference evidence="1" key="3">
    <citation type="submission" date="2022-06" db="UniProtKB">
        <authorList>
            <consortium name="EnsemblPlants"/>
        </authorList>
    </citation>
    <scope>IDENTIFICATION</scope>
</reference>
<evidence type="ECO:0000313" key="1">
    <source>
        <dbReference type="EnsemblPlants" id="TuG1812G0400001562.01.T01"/>
    </source>
</evidence>
<dbReference type="Gramene" id="TuG1812G0400001562.01.T01">
    <property type="protein sequence ID" value="TuG1812G0400001562.01.T01"/>
    <property type="gene ID" value="TuG1812G0400001562.01"/>
</dbReference>
<sequence length="38" mass="4578">MINKWMLARFKGKRDTTVPSISKAELLRLFYPQVLVYY</sequence>
<reference evidence="1" key="2">
    <citation type="submission" date="2018-03" db="EMBL/GenBank/DDBJ databases">
        <title>The Triticum urartu genome reveals the dynamic nature of wheat genome evolution.</title>
        <authorList>
            <person name="Ling H."/>
            <person name="Ma B."/>
            <person name="Shi X."/>
            <person name="Liu H."/>
            <person name="Dong L."/>
            <person name="Sun H."/>
            <person name="Cao Y."/>
            <person name="Gao Q."/>
            <person name="Zheng S."/>
            <person name="Li Y."/>
            <person name="Yu Y."/>
            <person name="Du H."/>
            <person name="Qi M."/>
            <person name="Li Y."/>
            <person name="Yu H."/>
            <person name="Cui Y."/>
            <person name="Wang N."/>
            <person name="Chen C."/>
            <person name="Wu H."/>
            <person name="Zhao Y."/>
            <person name="Zhang J."/>
            <person name="Li Y."/>
            <person name="Zhou W."/>
            <person name="Zhang B."/>
            <person name="Hu W."/>
            <person name="Eijk M."/>
            <person name="Tang J."/>
            <person name="Witsenboer H."/>
            <person name="Zhao S."/>
            <person name="Li Z."/>
            <person name="Zhang A."/>
            <person name="Wang D."/>
            <person name="Liang C."/>
        </authorList>
    </citation>
    <scope>NUCLEOTIDE SEQUENCE [LARGE SCALE GENOMIC DNA]</scope>
    <source>
        <strain evidence="1">cv. G1812</strain>
    </source>
</reference>
<dbReference type="AlphaFoldDB" id="A0A8R7U7C8"/>
<proteinExistence type="predicted"/>
<dbReference type="EnsemblPlants" id="TuG1812G0400001562.01.T01">
    <property type="protein sequence ID" value="TuG1812G0400001562.01.T01"/>
    <property type="gene ID" value="TuG1812G0400001562.01"/>
</dbReference>
<evidence type="ECO:0000313" key="2">
    <source>
        <dbReference type="Proteomes" id="UP000015106"/>
    </source>
</evidence>
<accession>A0A8R7U7C8</accession>
<reference evidence="2" key="1">
    <citation type="journal article" date="2013" name="Nature">
        <title>Draft genome of the wheat A-genome progenitor Triticum urartu.</title>
        <authorList>
            <person name="Ling H.Q."/>
            <person name="Zhao S."/>
            <person name="Liu D."/>
            <person name="Wang J."/>
            <person name="Sun H."/>
            <person name="Zhang C."/>
            <person name="Fan H."/>
            <person name="Li D."/>
            <person name="Dong L."/>
            <person name="Tao Y."/>
            <person name="Gao C."/>
            <person name="Wu H."/>
            <person name="Li Y."/>
            <person name="Cui Y."/>
            <person name="Guo X."/>
            <person name="Zheng S."/>
            <person name="Wang B."/>
            <person name="Yu K."/>
            <person name="Liang Q."/>
            <person name="Yang W."/>
            <person name="Lou X."/>
            <person name="Chen J."/>
            <person name="Feng M."/>
            <person name="Jian J."/>
            <person name="Zhang X."/>
            <person name="Luo G."/>
            <person name="Jiang Y."/>
            <person name="Liu J."/>
            <person name="Wang Z."/>
            <person name="Sha Y."/>
            <person name="Zhang B."/>
            <person name="Wu H."/>
            <person name="Tang D."/>
            <person name="Shen Q."/>
            <person name="Xue P."/>
            <person name="Zou S."/>
            <person name="Wang X."/>
            <person name="Liu X."/>
            <person name="Wang F."/>
            <person name="Yang Y."/>
            <person name="An X."/>
            <person name="Dong Z."/>
            <person name="Zhang K."/>
            <person name="Zhang X."/>
            <person name="Luo M.C."/>
            <person name="Dvorak J."/>
            <person name="Tong Y."/>
            <person name="Wang J."/>
            <person name="Yang H."/>
            <person name="Li Z."/>
            <person name="Wang D."/>
            <person name="Zhang A."/>
            <person name="Wang J."/>
        </authorList>
    </citation>
    <scope>NUCLEOTIDE SEQUENCE</scope>
    <source>
        <strain evidence="2">cv. G1812</strain>
    </source>
</reference>